<dbReference type="Gene3D" id="3.20.20.120">
    <property type="entry name" value="Enolase-like C-terminal domain"/>
    <property type="match status" value="1"/>
</dbReference>
<dbReference type="InterPro" id="IPR029065">
    <property type="entry name" value="Enolase_C-like"/>
</dbReference>
<sequence length="384" mass="42109">MKITEIKCWALSEELGGSWRISGQVWNRINTVIVRIRTDDGQEGVGETNLRTAPRAGLAIIRDHLSQHVLGADPRDIEGIWWSMFQRGRPRGHTRGFYLKAMSGIDMALWDMAARRANEPLWRALNGVGKPKLPVYASAVRVFDTVEEAVEKGQSFVDSGHRTVKVMVAGREQSYDIAVLKGLREQFGDSIDLCVDANSSYETTQAVKFAVSARELDLLFFEEPVPPDNLRGYRRLRQATPMALAAGQSEFTPFAANPILSEGLIDFFQPNAGRVGGPTGVRYMQHAALPHDILFSAHVGASSVVNGLAALHLAAAAPQRTVAEYWEDESPLINIAKGAYPEVKDGYVELSEEPGLGVTLEEGALDDMAVENVVVDESHKSIAQ</sequence>
<protein>
    <submittedName>
        <fullName evidence="5">Mandelate racemase/muconate lactonizing enzyme family protein</fullName>
    </submittedName>
</protein>
<dbReference type="RefSeq" id="WP_234250363.1">
    <property type="nucleotide sequence ID" value="NZ_JABFTQ010000005.1"/>
</dbReference>
<dbReference type="SUPFAM" id="SSF51604">
    <property type="entry name" value="Enolase C-terminal domain-like"/>
    <property type="match status" value="1"/>
</dbReference>
<evidence type="ECO:0000256" key="3">
    <source>
        <dbReference type="ARBA" id="ARBA00022842"/>
    </source>
</evidence>
<accession>A0ABS9B462</accession>
<dbReference type="PANTHER" id="PTHR13794:SF58">
    <property type="entry name" value="MITOCHONDRIAL ENOLASE SUPERFAMILY MEMBER 1"/>
    <property type="match status" value="1"/>
</dbReference>
<dbReference type="InterPro" id="IPR013341">
    <property type="entry name" value="Mandelate_racemase_N_dom"/>
</dbReference>
<keyword evidence="2" id="KW-0479">Metal-binding</keyword>
<dbReference type="SMART" id="SM00922">
    <property type="entry name" value="MR_MLE"/>
    <property type="match status" value="1"/>
</dbReference>
<evidence type="ECO:0000313" key="6">
    <source>
        <dbReference type="Proteomes" id="UP001320154"/>
    </source>
</evidence>
<dbReference type="Pfam" id="PF13378">
    <property type="entry name" value="MR_MLE_C"/>
    <property type="match status" value="1"/>
</dbReference>
<name>A0ABS9B462_9GAMM</name>
<dbReference type="SFLD" id="SFLDS00001">
    <property type="entry name" value="Enolase"/>
    <property type="match status" value="1"/>
</dbReference>
<dbReference type="CDD" id="cd03316">
    <property type="entry name" value="MR_like"/>
    <property type="match status" value="1"/>
</dbReference>
<proteinExistence type="predicted"/>
<evidence type="ECO:0000259" key="4">
    <source>
        <dbReference type="SMART" id="SM00922"/>
    </source>
</evidence>
<evidence type="ECO:0000256" key="1">
    <source>
        <dbReference type="ARBA" id="ARBA00001946"/>
    </source>
</evidence>
<dbReference type="InterPro" id="IPR046945">
    <property type="entry name" value="RHMD-like"/>
</dbReference>
<comment type="cofactor">
    <cofactor evidence="1">
        <name>Mg(2+)</name>
        <dbReference type="ChEBI" id="CHEBI:18420"/>
    </cofactor>
</comment>
<evidence type="ECO:0000313" key="5">
    <source>
        <dbReference type="EMBL" id="MCE8046915.1"/>
    </source>
</evidence>
<dbReference type="SUPFAM" id="SSF54826">
    <property type="entry name" value="Enolase N-terminal domain-like"/>
    <property type="match status" value="1"/>
</dbReference>
<dbReference type="EMBL" id="JABFTQ010000005">
    <property type="protein sequence ID" value="MCE8046915.1"/>
    <property type="molecule type" value="Genomic_DNA"/>
</dbReference>
<dbReference type="Proteomes" id="UP001320154">
    <property type="component" value="Unassembled WGS sequence"/>
</dbReference>
<reference evidence="5 6" key="1">
    <citation type="journal article" date="2021" name="Front. Microbiol.">
        <title>Aerobic Denitrification and Heterotrophic Sulfur Oxidation in the Genus Halomonas Revealed by Six Novel Species Characterizations and Genome-Based Analysis.</title>
        <authorList>
            <person name="Wang L."/>
            <person name="Shao Z."/>
        </authorList>
    </citation>
    <scope>NUCLEOTIDE SEQUENCE [LARGE SCALE GENOMIC DNA]</scope>
    <source>
        <strain evidence="5 6">MCCC 1A05748</strain>
    </source>
</reference>
<dbReference type="InterPro" id="IPR013342">
    <property type="entry name" value="Mandelate_racemase_C"/>
</dbReference>
<dbReference type="Gene3D" id="3.30.390.10">
    <property type="entry name" value="Enolase-like, N-terminal domain"/>
    <property type="match status" value="1"/>
</dbReference>
<comment type="caution">
    <text evidence="5">The sequence shown here is derived from an EMBL/GenBank/DDBJ whole genome shotgun (WGS) entry which is preliminary data.</text>
</comment>
<feature type="domain" description="Mandelate racemase/muconate lactonizing enzyme C-terminal" evidence="4">
    <location>
        <begin position="146"/>
        <end position="243"/>
    </location>
</feature>
<dbReference type="Pfam" id="PF02746">
    <property type="entry name" value="MR_MLE_N"/>
    <property type="match status" value="1"/>
</dbReference>
<dbReference type="InterPro" id="IPR029017">
    <property type="entry name" value="Enolase-like_N"/>
</dbReference>
<evidence type="ECO:0000256" key="2">
    <source>
        <dbReference type="ARBA" id="ARBA00022723"/>
    </source>
</evidence>
<keyword evidence="3" id="KW-0460">Magnesium</keyword>
<keyword evidence="6" id="KW-1185">Reference proteome</keyword>
<gene>
    <name evidence="5" type="ORF">HOP60_09230</name>
</gene>
<dbReference type="InterPro" id="IPR036849">
    <property type="entry name" value="Enolase-like_C_sf"/>
</dbReference>
<dbReference type="PANTHER" id="PTHR13794">
    <property type="entry name" value="ENOLASE SUPERFAMILY, MANDELATE RACEMASE"/>
    <property type="match status" value="1"/>
</dbReference>
<organism evidence="5 6">
    <name type="scientific">Billgrantia desiderata</name>
    <dbReference type="NCBI Taxonomy" id="52021"/>
    <lineage>
        <taxon>Bacteria</taxon>
        <taxon>Pseudomonadati</taxon>
        <taxon>Pseudomonadota</taxon>
        <taxon>Gammaproteobacteria</taxon>
        <taxon>Oceanospirillales</taxon>
        <taxon>Halomonadaceae</taxon>
        <taxon>Billgrantia</taxon>
    </lineage>
</organism>